<comment type="function">
    <text evidence="10">Together with the RING-H2 protein ANAPC11, constitutes the catalytic component of the anaphase promoting complex/cyclosome (APC/C), a cell cycle-regulated E3 ubiquitin ligase that controls progression through mitosis and the G1 phase of the cell cycle. The APC/C complex acts by mediating ubiquitination and subsequent degradation of target proteins: it mainly mediates the formation of 'Lys-11'-linked polyubiquitin chains and, to a lower extent, the formation of 'Lys-48'- and 'Lys-63'-linked polyubiquitin chains. The APC/C complex catalyzes assembly of branched 'Lys-11'-/'Lys-48'-linked branched ubiquitin chains on target proteins. The CDC20-APC/C complex positively regulates the formation of synaptic vesicle clustering at active zone to the presynaptic membrane in postmitotic neurons. CDC20-APC/C-induced degradation of NEUROD2 drives presynaptic differentiation.</text>
</comment>
<keyword evidence="9" id="KW-0131">Cell cycle</keyword>
<dbReference type="FunFam" id="1.10.10.10:FF:000284">
    <property type="entry name" value="Anaphase-promoting complex subunit 2"/>
    <property type="match status" value="1"/>
</dbReference>
<dbReference type="Pfam" id="PF25773">
    <property type="entry name" value="TPR_ANAPC2"/>
    <property type="match status" value="1"/>
</dbReference>
<dbReference type="PROSITE" id="PS50069">
    <property type="entry name" value="CULLIN_2"/>
    <property type="match status" value="1"/>
</dbReference>
<dbReference type="GO" id="GO:0031625">
    <property type="term" value="F:ubiquitin protein ligase binding"/>
    <property type="evidence" value="ECO:0007669"/>
    <property type="project" value="InterPro"/>
</dbReference>
<dbReference type="GO" id="GO:0051301">
    <property type="term" value="P:cell division"/>
    <property type="evidence" value="ECO:0007669"/>
    <property type="project" value="UniProtKB-KW"/>
</dbReference>
<comment type="similarity">
    <text evidence="13">Belongs to the cullin family.</text>
</comment>
<evidence type="ECO:0000256" key="14">
    <source>
        <dbReference type="SAM" id="MobiDB-lite"/>
    </source>
</evidence>
<dbReference type="GO" id="GO:0006511">
    <property type="term" value="P:ubiquitin-dependent protein catabolic process"/>
    <property type="evidence" value="ECO:0007669"/>
    <property type="project" value="InterPro"/>
</dbReference>
<keyword evidence="5" id="KW-0498">Mitosis</keyword>
<dbReference type="GO" id="GO:0007399">
    <property type="term" value="P:nervous system development"/>
    <property type="evidence" value="ECO:0007669"/>
    <property type="project" value="UniProtKB-KW"/>
</dbReference>
<dbReference type="GO" id="GO:0030154">
    <property type="term" value="P:cell differentiation"/>
    <property type="evidence" value="ECO:0007669"/>
    <property type="project" value="UniProtKB-KW"/>
</dbReference>
<dbReference type="GO" id="GO:0007091">
    <property type="term" value="P:metaphase/anaphase transition of mitotic cell cycle"/>
    <property type="evidence" value="ECO:0007669"/>
    <property type="project" value="TreeGrafter"/>
</dbReference>
<protein>
    <recommendedName>
        <fullName evidence="2">Anaphase-promoting complex subunit 2</fullName>
    </recommendedName>
    <alternativeName>
        <fullName evidence="12">Cyclosome subunit 2</fullName>
    </alternativeName>
</protein>
<evidence type="ECO:0000256" key="11">
    <source>
        <dbReference type="ARBA" id="ARBA00065153"/>
    </source>
</evidence>
<dbReference type="GO" id="GO:0005680">
    <property type="term" value="C:anaphase-promoting complex"/>
    <property type="evidence" value="ECO:0007669"/>
    <property type="project" value="TreeGrafter"/>
</dbReference>
<evidence type="ECO:0000256" key="3">
    <source>
        <dbReference type="ARBA" id="ARBA00022553"/>
    </source>
</evidence>
<evidence type="ECO:0000259" key="15">
    <source>
        <dbReference type="PROSITE" id="PS50069"/>
    </source>
</evidence>
<dbReference type="PANTHER" id="PTHR45957">
    <property type="entry name" value="ANAPHASE-PROMOTING COMPLEX SUBUNIT 2"/>
    <property type="match status" value="1"/>
</dbReference>
<reference evidence="16" key="1">
    <citation type="submission" date="2021-06" db="EMBL/GenBank/DDBJ databases">
        <authorList>
            <consortium name="Wellcome Sanger Institute Data Sharing"/>
        </authorList>
    </citation>
    <scope>NUCLEOTIDE SEQUENCE [LARGE SCALE GENOMIC DNA]</scope>
</reference>
<dbReference type="InterPro" id="IPR036390">
    <property type="entry name" value="WH_DNA-bd_sf"/>
</dbReference>
<evidence type="ECO:0000256" key="7">
    <source>
        <dbReference type="ARBA" id="ARBA00022786"/>
    </source>
</evidence>
<evidence type="ECO:0000256" key="6">
    <source>
        <dbReference type="ARBA" id="ARBA00022782"/>
    </source>
</evidence>
<reference evidence="16" key="3">
    <citation type="submission" date="2025-09" db="UniProtKB">
        <authorList>
            <consortium name="Ensembl"/>
        </authorList>
    </citation>
    <scope>IDENTIFICATION</scope>
</reference>
<name>A0A8C4SET2_ERPCA</name>
<dbReference type="InterPro" id="IPR036317">
    <property type="entry name" value="Cullin_homology_sf"/>
</dbReference>
<keyword evidence="8" id="KW-0524">Neurogenesis</keyword>
<evidence type="ECO:0000256" key="10">
    <source>
        <dbReference type="ARBA" id="ARBA00054244"/>
    </source>
</evidence>
<evidence type="ECO:0000256" key="8">
    <source>
        <dbReference type="ARBA" id="ARBA00022902"/>
    </source>
</evidence>
<dbReference type="SMART" id="SM01013">
    <property type="entry name" value="APC2"/>
    <property type="match status" value="1"/>
</dbReference>
<dbReference type="SUPFAM" id="SSF46785">
    <property type="entry name" value="Winged helix' DNA-binding domain"/>
    <property type="match status" value="1"/>
</dbReference>
<dbReference type="Pfam" id="PF26557">
    <property type="entry name" value="Cullin_AB"/>
    <property type="match status" value="1"/>
</dbReference>
<evidence type="ECO:0000256" key="2">
    <source>
        <dbReference type="ARBA" id="ARBA00016068"/>
    </source>
</evidence>
<keyword evidence="4" id="KW-0132">Cell division</keyword>
<evidence type="ECO:0000313" key="16">
    <source>
        <dbReference type="Ensembl" id="ENSECRP00000015385.1"/>
    </source>
</evidence>
<gene>
    <name evidence="16" type="primary">ANAPC2</name>
    <name evidence="16" type="synonym">anapc2</name>
</gene>
<feature type="region of interest" description="Disordered" evidence="14">
    <location>
        <begin position="457"/>
        <end position="501"/>
    </location>
</feature>
<dbReference type="AlphaFoldDB" id="A0A8C4SET2"/>
<dbReference type="Gene3D" id="1.10.10.10">
    <property type="entry name" value="Winged helix-like DNA-binding domain superfamily/Winged helix DNA-binding domain"/>
    <property type="match status" value="1"/>
</dbReference>
<proteinExistence type="inferred from homology"/>
<dbReference type="FunFam" id="3.30.230.130:FF:000008">
    <property type="entry name" value="anaphase-promoting complex subunit 2"/>
    <property type="match status" value="1"/>
</dbReference>
<dbReference type="Gene3D" id="3.30.230.130">
    <property type="entry name" value="Cullin, Chain C, Domain 2"/>
    <property type="match status" value="1"/>
</dbReference>
<keyword evidence="17" id="KW-1185">Reference proteome</keyword>
<comment type="pathway">
    <text evidence="1">Protein modification; protein ubiquitination.</text>
</comment>
<dbReference type="Proteomes" id="UP000694620">
    <property type="component" value="Chromosome 9"/>
</dbReference>
<evidence type="ECO:0000256" key="9">
    <source>
        <dbReference type="ARBA" id="ARBA00023306"/>
    </source>
</evidence>
<dbReference type="SMART" id="SM00182">
    <property type="entry name" value="CULLIN"/>
    <property type="match status" value="1"/>
</dbReference>
<dbReference type="PANTHER" id="PTHR45957:SF1">
    <property type="entry name" value="ANAPHASE-PROMOTING COMPLEX SUBUNIT 2"/>
    <property type="match status" value="1"/>
</dbReference>
<dbReference type="SUPFAM" id="SSF75632">
    <property type="entry name" value="Cullin homology domain"/>
    <property type="match status" value="1"/>
</dbReference>
<dbReference type="FunFam" id="1.20.1310.10:FF:000027">
    <property type="entry name" value="Anaphase-promoting complex subunit 2"/>
    <property type="match status" value="1"/>
</dbReference>
<organism evidence="16 17">
    <name type="scientific">Erpetoichthys calabaricus</name>
    <name type="common">Rope fish</name>
    <name type="synonym">Calamoichthys calabaricus</name>
    <dbReference type="NCBI Taxonomy" id="27687"/>
    <lineage>
        <taxon>Eukaryota</taxon>
        <taxon>Metazoa</taxon>
        <taxon>Chordata</taxon>
        <taxon>Craniata</taxon>
        <taxon>Vertebrata</taxon>
        <taxon>Euteleostomi</taxon>
        <taxon>Actinopterygii</taxon>
        <taxon>Polypteriformes</taxon>
        <taxon>Polypteridae</taxon>
        <taxon>Erpetoichthys</taxon>
    </lineage>
</organism>
<feature type="compositionally biased region" description="Acidic residues" evidence="14">
    <location>
        <begin position="195"/>
        <end position="213"/>
    </location>
</feature>
<dbReference type="GeneTree" id="ENSGT00390000016127"/>
<accession>A0A8C4SET2</accession>
<sequence length="831" mass="95499">MASWTPEVMAAWSTLSSGLVPISAHWKMDQKVLDIPVTRDAMLHALEVLTDGGAAGILEDWFIEVFQVDLQRNISPEFWSSLEQPENGLSEKQRAGLLLGAFRTLKARLEPYLQGLALLVVWKGAEGSFLKERVFTLLRAILFFLPSQAFKDSVQEFYSCTFRVYMWLYCQEKPWGKKEDRVMKGAQDSTLAVEEASEEEEEEVARVEEEAEEVTPGKNRGAPGLDDCPGCSVHKEHCWCHEAMEQQAELSQILHNLQLVERVCSDAVTTVLYKMMEQRMEKTCRGEFDRPFLSEFHEWLTKVINWLSKVFLSPAEAGSPLLSENATLKHWGYHVHYFFYRIFVNMRIGELFSIIRDFPESKPAVEELKFCLEQTNQRPQLLTSLKAELETRLLHPGVLTSDIITLYISAIMALRELDPSMVILQVACEPIRKYLRTREDTVRQIVAGLTGDAESSSDLANELSKADPVTLEHSQDSDEEVDSPEKWQPDPIDAQTDKSGSKRRSSDIISLLVSIYGSKDLFIDEYQTMLADRLIHQFNYCTAREIRNVELLKLRFGESYMHFCEVMLKDVVDSRRINTNIHDEEAKLPEDQQPKFPLNGMILSSEFWPTLKEEKLELPPAIREVMDAYTKRYEKLKAMRTLSWKPHLGSVTLDLELADRTMSNLSVSPMHAAIILHFQDKNTWTLEELSDALKVPSTMLRRKMAFWQQQGVLREESPGVYVVIEEMQCEKTEKNVVLLDSDEEGESNMATQSEQREEKLQLFWAYIQAMLTNLETMTLERIHTMLKMFVTMGPTVTEMDIQELQSFLQKKVRNHELLCSGGTYRLPKSPN</sequence>
<feature type="region of interest" description="Disordered" evidence="14">
    <location>
        <begin position="194"/>
        <end position="221"/>
    </location>
</feature>
<evidence type="ECO:0000256" key="1">
    <source>
        <dbReference type="ARBA" id="ARBA00004906"/>
    </source>
</evidence>
<evidence type="ECO:0000256" key="4">
    <source>
        <dbReference type="ARBA" id="ARBA00022618"/>
    </source>
</evidence>
<reference evidence="16" key="2">
    <citation type="submission" date="2025-08" db="UniProtKB">
        <authorList>
            <consortium name="Ensembl"/>
        </authorList>
    </citation>
    <scope>IDENTIFICATION</scope>
</reference>
<dbReference type="Ensembl" id="ENSECRT00000015655.1">
    <property type="protein sequence ID" value="ENSECRP00000015385.1"/>
    <property type="gene ID" value="ENSECRG00000010265.1"/>
</dbReference>
<dbReference type="GO" id="GO:0070979">
    <property type="term" value="P:protein K11-linked ubiquitination"/>
    <property type="evidence" value="ECO:0007669"/>
    <property type="project" value="TreeGrafter"/>
</dbReference>
<evidence type="ECO:0000256" key="5">
    <source>
        <dbReference type="ARBA" id="ARBA00022776"/>
    </source>
</evidence>
<keyword evidence="7" id="KW-0833">Ubl conjugation pathway</keyword>
<keyword evidence="6" id="KW-0221">Differentiation</keyword>
<dbReference type="UniPathway" id="UPA00143"/>
<dbReference type="Gene3D" id="1.20.1310.10">
    <property type="entry name" value="Cullin Repeats"/>
    <property type="match status" value="1"/>
</dbReference>
<dbReference type="Pfam" id="PF08672">
    <property type="entry name" value="ANAPC2"/>
    <property type="match status" value="1"/>
</dbReference>
<feature type="domain" description="Cullin family profile" evidence="15">
    <location>
        <begin position="509"/>
        <end position="708"/>
    </location>
</feature>
<keyword evidence="3" id="KW-0597">Phosphoprotein</keyword>
<comment type="subunit">
    <text evidence="11">The mammalian APC/C is composed at least of 14 distinct subunits ANAPC1, ANAPC2, CDC27/APC3, ANAPC4, ANAPC5, CDC16/APC6, ANAPC7, CDC23/APC8, ANAPC10, ANAPC11, CDC26/APC12, ANAPC13, ANAPC15 and ANAPC16 that assemble into a complex of at least 19 chains with a combined molecular mass of around 1.2 MDa; APC/C interacts with FZR1 and FBXO5. In the context of the APC/C complex, directly interacts with UBE2C and UBE2S. Interacts (via cullin domain) with ANAPC11 and with UBCH10. Interacts with NEUROD2. Interacts with FBXO43; the interaction is direct.</text>
</comment>
<dbReference type="InterPro" id="IPR059120">
    <property type="entry name" value="Cullin-like_AB"/>
</dbReference>
<dbReference type="InterPro" id="IPR016158">
    <property type="entry name" value="Cullin_homology"/>
</dbReference>
<dbReference type="InterPro" id="IPR036388">
    <property type="entry name" value="WH-like_DNA-bd_sf"/>
</dbReference>
<evidence type="ECO:0000313" key="17">
    <source>
        <dbReference type="Proteomes" id="UP000694620"/>
    </source>
</evidence>
<dbReference type="InterPro" id="IPR057975">
    <property type="entry name" value="TPR_ANAPC2"/>
</dbReference>
<dbReference type="InterPro" id="IPR014786">
    <property type="entry name" value="ANAPC2_C"/>
</dbReference>
<evidence type="ECO:0000256" key="12">
    <source>
        <dbReference type="ARBA" id="ARBA00082691"/>
    </source>
</evidence>
<dbReference type="InterPro" id="IPR044554">
    <property type="entry name" value="ANAPC2"/>
</dbReference>
<evidence type="ECO:0000256" key="13">
    <source>
        <dbReference type="PROSITE-ProRule" id="PRU00330"/>
    </source>
</evidence>